<protein>
    <recommendedName>
        <fullName evidence="4">RRM domain-containing protein</fullName>
    </recommendedName>
</protein>
<dbReference type="InterPro" id="IPR000504">
    <property type="entry name" value="RRM_dom"/>
</dbReference>
<dbReference type="InterPro" id="IPR035979">
    <property type="entry name" value="RBD_domain_sf"/>
</dbReference>
<feature type="domain" description="RRM" evidence="4">
    <location>
        <begin position="174"/>
        <end position="251"/>
    </location>
</feature>
<feature type="region of interest" description="Disordered" evidence="3">
    <location>
        <begin position="121"/>
        <end position="144"/>
    </location>
</feature>
<dbReference type="InterPro" id="IPR050374">
    <property type="entry name" value="RRT5_SRSF_SR"/>
</dbReference>
<dbReference type="GO" id="GO:0005737">
    <property type="term" value="C:cytoplasm"/>
    <property type="evidence" value="ECO:0007669"/>
    <property type="project" value="TreeGrafter"/>
</dbReference>
<sequence>MNDRGRDRNRRDGRGGMGDRRPGDRDRSPVRPRAGRTDCRVFVSNLPYDYRWQDLKDLFRKEIGEVAFVELFSDENDKSKGCGIVEFESTESVKKAIEKLHRYDIDGRKIIVKEDNGAPRERYGSMRAGRDRDREDRWEGGRDLPSSKPYTWGETYGLSPNFLEGLGIAPPLVCRVFIANLDYKVTEKKLREVFKLAGKVRDVELSVDADGKSRGFAVVEYDHPVESVQAISMLHNQPLYDRRLTVRMDRVDPLDTNNRLPEGLHNIGMGLGANGAPLRDVAKNLPSLASVGNNLNNLQTQNSFNNLTAAAALSAAAVPPLAGLQQQAALHAAAALNTGNNSLLGPAGNLDLLARTTGDLAARDLALSNLASLGGNLVNQNNLNSTLGSGAGNNALGNQAPARDGFGERDLRSLTNSNFGGVSGRNNILSSSGPKSSDTVIVDNLPHNFTWQNLKDKFRDVGNIKFAEMKGKLGLVRFASEWEALRAVCILFISVSCTH</sequence>
<organism evidence="5 6">
    <name type="scientific">Polyplax serrata</name>
    <name type="common">Common mouse louse</name>
    <dbReference type="NCBI Taxonomy" id="468196"/>
    <lineage>
        <taxon>Eukaryota</taxon>
        <taxon>Metazoa</taxon>
        <taxon>Ecdysozoa</taxon>
        <taxon>Arthropoda</taxon>
        <taxon>Hexapoda</taxon>
        <taxon>Insecta</taxon>
        <taxon>Pterygota</taxon>
        <taxon>Neoptera</taxon>
        <taxon>Paraneoptera</taxon>
        <taxon>Psocodea</taxon>
        <taxon>Troctomorpha</taxon>
        <taxon>Phthiraptera</taxon>
        <taxon>Anoplura</taxon>
        <taxon>Polyplacidae</taxon>
        <taxon>Polyplax</taxon>
    </lineage>
</organism>
<feature type="region of interest" description="Disordered" evidence="3">
    <location>
        <begin position="1"/>
        <end position="33"/>
    </location>
</feature>
<accession>A0AAN8SC91</accession>
<dbReference type="PROSITE" id="PS50102">
    <property type="entry name" value="RRM"/>
    <property type="match status" value="3"/>
</dbReference>
<dbReference type="PANTHER" id="PTHR23003">
    <property type="entry name" value="RNA RECOGNITION MOTIF RRM DOMAIN CONTAINING PROTEIN"/>
    <property type="match status" value="1"/>
</dbReference>
<dbReference type="SUPFAM" id="SSF54928">
    <property type="entry name" value="RNA-binding domain, RBD"/>
    <property type="match status" value="2"/>
</dbReference>
<feature type="domain" description="RRM" evidence="4">
    <location>
        <begin position="438"/>
        <end position="499"/>
    </location>
</feature>
<dbReference type="GO" id="GO:0005634">
    <property type="term" value="C:nucleus"/>
    <property type="evidence" value="ECO:0007669"/>
    <property type="project" value="TreeGrafter"/>
</dbReference>
<evidence type="ECO:0000256" key="1">
    <source>
        <dbReference type="ARBA" id="ARBA00022884"/>
    </source>
</evidence>
<evidence type="ECO:0000256" key="2">
    <source>
        <dbReference type="PROSITE-ProRule" id="PRU00176"/>
    </source>
</evidence>
<dbReference type="InterPro" id="IPR012677">
    <property type="entry name" value="Nucleotide-bd_a/b_plait_sf"/>
</dbReference>
<proteinExistence type="predicted"/>
<dbReference type="EMBL" id="JAWJWE010000001">
    <property type="protein sequence ID" value="KAK6643980.1"/>
    <property type="molecule type" value="Genomic_DNA"/>
</dbReference>
<feature type="domain" description="RRM" evidence="4">
    <location>
        <begin position="39"/>
        <end position="117"/>
    </location>
</feature>
<evidence type="ECO:0000256" key="3">
    <source>
        <dbReference type="SAM" id="MobiDB-lite"/>
    </source>
</evidence>
<dbReference type="Pfam" id="PF00076">
    <property type="entry name" value="RRM_1"/>
    <property type="match status" value="3"/>
</dbReference>
<keyword evidence="1 2" id="KW-0694">RNA-binding</keyword>
<feature type="compositionally biased region" description="Basic and acidic residues" evidence="3">
    <location>
        <begin position="121"/>
        <end position="142"/>
    </location>
</feature>
<reference evidence="5 6" key="1">
    <citation type="submission" date="2023-10" db="EMBL/GenBank/DDBJ databases">
        <title>Genomes of two closely related lineages of the louse Polyplax serrata with different host specificities.</title>
        <authorList>
            <person name="Martinu J."/>
            <person name="Tarabai H."/>
            <person name="Stefka J."/>
            <person name="Hypsa V."/>
        </authorList>
    </citation>
    <scope>NUCLEOTIDE SEQUENCE [LARGE SCALE GENOMIC DNA]</scope>
    <source>
        <strain evidence="5">HR10_N</strain>
    </source>
</reference>
<dbReference type="Gene3D" id="3.30.70.330">
    <property type="match status" value="3"/>
</dbReference>
<dbReference type="SMART" id="SM00360">
    <property type="entry name" value="RRM"/>
    <property type="match status" value="3"/>
</dbReference>
<dbReference type="Proteomes" id="UP001372834">
    <property type="component" value="Unassembled WGS sequence"/>
</dbReference>
<comment type="caution">
    <text evidence="5">The sequence shown here is derived from an EMBL/GenBank/DDBJ whole genome shotgun (WGS) entry which is preliminary data.</text>
</comment>
<dbReference type="AlphaFoldDB" id="A0AAN8SC91"/>
<dbReference type="PANTHER" id="PTHR23003:SF3">
    <property type="entry name" value="FI21236P1-RELATED"/>
    <property type="match status" value="1"/>
</dbReference>
<dbReference type="FunFam" id="3.30.70.330:FF:000531">
    <property type="entry name" value="Myelin expression factor 2"/>
    <property type="match status" value="1"/>
</dbReference>
<gene>
    <name evidence="5" type="ORF">RUM43_000245</name>
</gene>
<dbReference type="GO" id="GO:0003729">
    <property type="term" value="F:mRNA binding"/>
    <property type="evidence" value="ECO:0007669"/>
    <property type="project" value="TreeGrafter"/>
</dbReference>
<name>A0AAN8SC91_POLSC</name>
<evidence type="ECO:0000259" key="4">
    <source>
        <dbReference type="PROSITE" id="PS50102"/>
    </source>
</evidence>
<evidence type="ECO:0000313" key="6">
    <source>
        <dbReference type="Proteomes" id="UP001372834"/>
    </source>
</evidence>
<evidence type="ECO:0000313" key="5">
    <source>
        <dbReference type="EMBL" id="KAK6643980.1"/>
    </source>
</evidence>